<evidence type="ECO:0000259" key="13">
    <source>
        <dbReference type="PROSITE" id="PS50146"/>
    </source>
</evidence>
<accession>A0A402B184</accession>
<dbReference type="SUPFAM" id="SSF111331">
    <property type="entry name" value="NAD kinase/diacylglycerol kinase-like"/>
    <property type="match status" value="1"/>
</dbReference>
<dbReference type="InterPro" id="IPR016064">
    <property type="entry name" value="NAD/diacylglycerol_kinase_sf"/>
</dbReference>
<dbReference type="PANTHER" id="PTHR12358">
    <property type="entry name" value="SPHINGOSINE KINASE"/>
    <property type="match status" value="1"/>
</dbReference>
<dbReference type="InterPro" id="IPR050187">
    <property type="entry name" value="Lipid_Phosphate_FormReg"/>
</dbReference>
<reference evidence="15" key="1">
    <citation type="submission" date="2018-12" db="EMBL/GenBank/DDBJ databases">
        <title>Tengunoibacter tsumagoiensis gen. nov., sp. nov., Dictyobacter kobayashii sp. nov., D. alpinus sp. nov., and D. joshuensis sp. nov. and description of Dictyobacteraceae fam. nov. within the order Ktedonobacterales isolated from Tengu-no-mugimeshi.</title>
        <authorList>
            <person name="Wang C.M."/>
            <person name="Zheng Y."/>
            <person name="Sakai Y."/>
            <person name="Toyoda A."/>
            <person name="Minakuchi Y."/>
            <person name="Abe K."/>
            <person name="Yokota A."/>
            <person name="Yabe S."/>
        </authorList>
    </citation>
    <scope>NUCLEOTIDE SEQUENCE [LARGE SCALE GENOMIC DNA]</scope>
    <source>
        <strain evidence="15">Uno16</strain>
    </source>
</reference>
<dbReference type="Proteomes" id="UP000287171">
    <property type="component" value="Unassembled WGS sequence"/>
</dbReference>
<sequence>MDIQKTMPQTRAKKPDASTIPRTAVIITNPTSGSYARFAHDLEEVVTFLQQALWQVELKLTQSPGDGSRLAQEAVEQKADIVIAAGGDGTINEIIQELAGSETALGVLPMGTVNVWAREMEIPLESAGARDVLLHGITRQIDLGRINDRYFLLMVGVGFDGEVSHSVEKTHMKRFGVLGYLFTMLQMSRQFRGFRVSLTLDEQAMSTRALQIVVGNTQLYGGAVTFTSKAKCDDGLLDVCIIHPGSRWRFLLLLRDLFLRQKGKKELVTYKTGKSLEIRSRTPIALQIDGDAAGQTPATIQVVPGALKVIVPLVEPEGIFSRKAELKQEKNVL</sequence>
<dbReference type="InterPro" id="IPR017438">
    <property type="entry name" value="ATP-NAD_kinase_N"/>
</dbReference>
<dbReference type="GO" id="GO:0046872">
    <property type="term" value="F:metal ion binding"/>
    <property type="evidence" value="ECO:0007669"/>
    <property type="project" value="UniProtKB-KW"/>
</dbReference>
<dbReference type="GO" id="GO:0008654">
    <property type="term" value="P:phospholipid biosynthetic process"/>
    <property type="evidence" value="ECO:0007669"/>
    <property type="project" value="UniProtKB-KW"/>
</dbReference>
<keyword evidence="10" id="KW-0443">Lipid metabolism</keyword>
<dbReference type="Pfam" id="PF00781">
    <property type="entry name" value="DAGK_cat"/>
    <property type="match status" value="1"/>
</dbReference>
<feature type="domain" description="DAGKc" evidence="13">
    <location>
        <begin position="19"/>
        <end position="150"/>
    </location>
</feature>
<keyword evidence="8" id="KW-0067">ATP-binding</keyword>
<evidence type="ECO:0000256" key="5">
    <source>
        <dbReference type="ARBA" id="ARBA00022723"/>
    </source>
</evidence>
<keyword evidence="11" id="KW-0594">Phospholipid biosynthesis</keyword>
<evidence type="ECO:0000256" key="7">
    <source>
        <dbReference type="ARBA" id="ARBA00022777"/>
    </source>
</evidence>
<dbReference type="Gene3D" id="2.60.200.40">
    <property type="match status" value="1"/>
</dbReference>
<dbReference type="AlphaFoldDB" id="A0A402B184"/>
<dbReference type="InterPro" id="IPR045540">
    <property type="entry name" value="YegS/DAGK_C"/>
</dbReference>
<evidence type="ECO:0000256" key="8">
    <source>
        <dbReference type="ARBA" id="ARBA00022840"/>
    </source>
</evidence>
<dbReference type="EMBL" id="BIFT01000001">
    <property type="protein sequence ID" value="GCE25125.1"/>
    <property type="molecule type" value="Genomic_DNA"/>
</dbReference>
<keyword evidence="15" id="KW-1185">Reference proteome</keyword>
<name>A0A402B184_9CHLR</name>
<evidence type="ECO:0000256" key="10">
    <source>
        <dbReference type="ARBA" id="ARBA00023098"/>
    </source>
</evidence>
<evidence type="ECO:0000256" key="11">
    <source>
        <dbReference type="ARBA" id="ARBA00023209"/>
    </source>
</evidence>
<dbReference type="PANTHER" id="PTHR12358:SF106">
    <property type="entry name" value="LIPID KINASE YEGS"/>
    <property type="match status" value="1"/>
</dbReference>
<evidence type="ECO:0000313" key="14">
    <source>
        <dbReference type="EMBL" id="GCE25125.1"/>
    </source>
</evidence>
<keyword evidence="3" id="KW-0444">Lipid biosynthesis</keyword>
<evidence type="ECO:0000256" key="3">
    <source>
        <dbReference type="ARBA" id="ARBA00022516"/>
    </source>
</evidence>
<proteinExistence type="inferred from homology"/>
<evidence type="ECO:0000256" key="12">
    <source>
        <dbReference type="ARBA" id="ARBA00023264"/>
    </source>
</evidence>
<evidence type="ECO:0000313" key="15">
    <source>
        <dbReference type="Proteomes" id="UP000287171"/>
    </source>
</evidence>
<dbReference type="GO" id="GO:0004143">
    <property type="term" value="F:ATP-dependent diacylglycerol kinase activity"/>
    <property type="evidence" value="ECO:0007669"/>
    <property type="project" value="TreeGrafter"/>
</dbReference>
<comment type="similarity">
    <text evidence="2">Belongs to the diacylglycerol/lipid kinase family.</text>
</comment>
<dbReference type="InterPro" id="IPR001206">
    <property type="entry name" value="Diacylglycerol_kinase_cat_dom"/>
</dbReference>
<dbReference type="NCBIfam" id="TIGR00147">
    <property type="entry name" value="YegS/Rv2252/BmrU family lipid kinase"/>
    <property type="match status" value="1"/>
</dbReference>
<evidence type="ECO:0000256" key="9">
    <source>
        <dbReference type="ARBA" id="ARBA00022842"/>
    </source>
</evidence>
<keyword evidence="6" id="KW-0547">Nucleotide-binding</keyword>
<dbReference type="RefSeq" id="WP_126625743.1">
    <property type="nucleotide sequence ID" value="NZ_BIFT01000001.1"/>
</dbReference>
<comment type="caution">
    <text evidence="14">The sequence shown here is derived from an EMBL/GenBank/DDBJ whole genome shotgun (WGS) entry which is preliminary data.</text>
</comment>
<dbReference type="Pfam" id="PF19279">
    <property type="entry name" value="YegS_C"/>
    <property type="match status" value="1"/>
</dbReference>
<keyword evidence="4" id="KW-0808">Transferase</keyword>
<dbReference type="GO" id="GO:0005886">
    <property type="term" value="C:plasma membrane"/>
    <property type="evidence" value="ECO:0007669"/>
    <property type="project" value="TreeGrafter"/>
</dbReference>
<keyword evidence="9" id="KW-0460">Magnesium</keyword>
<dbReference type="GO" id="GO:0005524">
    <property type="term" value="F:ATP binding"/>
    <property type="evidence" value="ECO:0007669"/>
    <property type="project" value="UniProtKB-KW"/>
</dbReference>
<gene>
    <name evidence="14" type="ORF">KDA_06090</name>
</gene>
<dbReference type="SMART" id="SM00046">
    <property type="entry name" value="DAGKc"/>
    <property type="match status" value="1"/>
</dbReference>
<dbReference type="PROSITE" id="PS50146">
    <property type="entry name" value="DAGK"/>
    <property type="match status" value="1"/>
</dbReference>
<keyword evidence="5" id="KW-0479">Metal-binding</keyword>
<dbReference type="InterPro" id="IPR005218">
    <property type="entry name" value="Diacylglycerol/lipid_kinase"/>
</dbReference>
<evidence type="ECO:0000256" key="4">
    <source>
        <dbReference type="ARBA" id="ARBA00022679"/>
    </source>
</evidence>
<organism evidence="14 15">
    <name type="scientific">Dictyobacter alpinus</name>
    <dbReference type="NCBI Taxonomy" id="2014873"/>
    <lineage>
        <taxon>Bacteria</taxon>
        <taxon>Bacillati</taxon>
        <taxon>Chloroflexota</taxon>
        <taxon>Ktedonobacteria</taxon>
        <taxon>Ktedonobacterales</taxon>
        <taxon>Dictyobacteraceae</taxon>
        <taxon>Dictyobacter</taxon>
    </lineage>
</organism>
<evidence type="ECO:0000256" key="1">
    <source>
        <dbReference type="ARBA" id="ARBA00001946"/>
    </source>
</evidence>
<evidence type="ECO:0000256" key="2">
    <source>
        <dbReference type="ARBA" id="ARBA00005983"/>
    </source>
</evidence>
<keyword evidence="12" id="KW-1208">Phospholipid metabolism</keyword>
<dbReference type="OrthoDB" id="142078at2"/>
<comment type="cofactor">
    <cofactor evidence="1">
        <name>Mg(2+)</name>
        <dbReference type="ChEBI" id="CHEBI:18420"/>
    </cofactor>
</comment>
<dbReference type="Gene3D" id="3.40.50.10330">
    <property type="entry name" value="Probable inorganic polyphosphate/atp-NAD kinase, domain 1"/>
    <property type="match status" value="1"/>
</dbReference>
<keyword evidence="7 14" id="KW-0418">Kinase</keyword>
<evidence type="ECO:0000256" key="6">
    <source>
        <dbReference type="ARBA" id="ARBA00022741"/>
    </source>
</evidence>
<protein>
    <submittedName>
        <fullName evidence="14">Diacylglycerol kinase</fullName>
    </submittedName>
</protein>